<gene>
    <name evidence="1" type="ORF">BJ138DRAFT_1161446</name>
</gene>
<name>A0ACB8A2J3_9AGAM</name>
<organism evidence="1 2">
    <name type="scientific">Hygrophoropsis aurantiaca</name>
    <dbReference type="NCBI Taxonomy" id="72124"/>
    <lineage>
        <taxon>Eukaryota</taxon>
        <taxon>Fungi</taxon>
        <taxon>Dikarya</taxon>
        <taxon>Basidiomycota</taxon>
        <taxon>Agaricomycotina</taxon>
        <taxon>Agaricomycetes</taxon>
        <taxon>Agaricomycetidae</taxon>
        <taxon>Boletales</taxon>
        <taxon>Coniophorineae</taxon>
        <taxon>Hygrophoropsidaceae</taxon>
        <taxon>Hygrophoropsis</taxon>
    </lineage>
</organism>
<evidence type="ECO:0000313" key="2">
    <source>
        <dbReference type="Proteomes" id="UP000790377"/>
    </source>
</evidence>
<dbReference type="EMBL" id="MU267960">
    <property type="protein sequence ID" value="KAH7906917.1"/>
    <property type="molecule type" value="Genomic_DNA"/>
</dbReference>
<dbReference type="Proteomes" id="UP000790377">
    <property type="component" value="Unassembled WGS sequence"/>
</dbReference>
<protein>
    <submittedName>
        <fullName evidence="1">Uncharacterized protein</fullName>
    </submittedName>
</protein>
<evidence type="ECO:0000313" key="1">
    <source>
        <dbReference type="EMBL" id="KAH7906917.1"/>
    </source>
</evidence>
<reference evidence="1" key="1">
    <citation type="journal article" date="2021" name="New Phytol.">
        <title>Evolutionary innovations through gain and loss of genes in the ectomycorrhizal Boletales.</title>
        <authorList>
            <person name="Wu G."/>
            <person name="Miyauchi S."/>
            <person name="Morin E."/>
            <person name="Kuo A."/>
            <person name="Drula E."/>
            <person name="Varga T."/>
            <person name="Kohler A."/>
            <person name="Feng B."/>
            <person name="Cao Y."/>
            <person name="Lipzen A."/>
            <person name="Daum C."/>
            <person name="Hundley H."/>
            <person name="Pangilinan J."/>
            <person name="Johnson J."/>
            <person name="Barry K."/>
            <person name="LaButti K."/>
            <person name="Ng V."/>
            <person name="Ahrendt S."/>
            <person name="Min B."/>
            <person name="Choi I.G."/>
            <person name="Park H."/>
            <person name="Plett J.M."/>
            <person name="Magnuson J."/>
            <person name="Spatafora J.W."/>
            <person name="Nagy L.G."/>
            <person name="Henrissat B."/>
            <person name="Grigoriev I.V."/>
            <person name="Yang Z.L."/>
            <person name="Xu J."/>
            <person name="Martin F.M."/>
        </authorList>
    </citation>
    <scope>NUCLEOTIDE SEQUENCE</scope>
    <source>
        <strain evidence="1">ATCC 28755</strain>
    </source>
</reference>
<accession>A0ACB8A2J3</accession>
<proteinExistence type="predicted"/>
<keyword evidence="2" id="KW-1185">Reference proteome</keyword>
<sequence>MKQSLVYLGIYTFLACIYTNSMLTSLNSRLKLSVKHSGRVYDLSFGGDPDINAKPNHQVVINISRTMVRDREDKFNLEFQTEETGKLRCTSLPSIDEPISITVVLLTDLGHGRPLSMAAATYIFQLDIER</sequence>
<comment type="caution">
    <text evidence="1">The sequence shown here is derived from an EMBL/GenBank/DDBJ whole genome shotgun (WGS) entry which is preliminary data.</text>
</comment>